<feature type="region of interest" description="Disordered" evidence="1">
    <location>
        <begin position="71"/>
        <end position="124"/>
    </location>
</feature>
<sequence>MGVSPQQTWRGSYLDSTSNPQAKSACMKIVNGAIVIFGISYLLYVLVIAIGPLVQPAHNAVKLRVHLRSGTGLPVGEGAERGASQKNGKDLDSASGRWKAVMPGHNQAPSLQTGMQPELEALTG</sequence>
<keyword evidence="2" id="KW-0812">Transmembrane</keyword>
<dbReference type="EMBL" id="JALJOT010000009">
    <property type="protein sequence ID" value="KAK9907458.1"/>
    <property type="molecule type" value="Genomic_DNA"/>
</dbReference>
<gene>
    <name evidence="3" type="ORF">WJX75_004038</name>
</gene>
<protein>
    <submittedName>
        <fullName evidence="3">Uncharacterized protein</fullName>
    </submittedName>
</protein>
<organism evidence="3 4">
    <name type="scientific">Coccomyxa subellipsoidea</name>
    <dbReference type="NCBI Taxonomy" id="248742"/>
    <lineage>
        <taxon>Eukaryota</taxon>
        <taxon>Viridiplantae</taxon>
        <taxon>Chlorophyta</taxon>
        <taxon>core chlorophytes</taxon>
        <taxon>Trebouxiophyceae</taxon>
        <taxon>Trebouxiophyceae incertae sedis</taxon>
        <taxon>Coccomyxaceae</taxon>
        <taxon>Coccomyxa</taxon>
    </lineage>
</organism>
<evidence type="ECO:0000313" key="3">
    <source>
        <dbReference type="EMBL" id="KAK9907458.1"/>
    </source>
</evidence>
<keyword evidence="2" id="KW-1133">Transmembrane helix</keyword>
<feature type="transmembrane region" description="Helical" evidence="2">
    <location>
        <begin position="29"/>
        <end position="54"/>
    </location>
</feature>
<keyword evidence="2" id="KW-0472">Membrane</keyword>
<evidence type="ECO:0000256" key="2">
    <source>
        <dbReference type="SAM" id="Phobius"/>
    </source>
</evidence>
<proteinExistence type="predicted"/>
<keyword evidence="4" id="KW-1185">Reference proteome</keyword>
<evidence type="ECO:0000313" key="4">
    <source>
        <dbReference type="Proteomes" id="UP001491310"/>
    </source>
</evidence>
<comment type="caution">
    <text evidence="3">The sequence shown here is derived from an EMBL/GenBank/DDBJ whole genome shotgun (WGS) entry which is preliminary data.</text>
</comment>
<evidence type="ECO:0000256" key="1">
    <source>
        <dbReference type="SAM" id="MobiDB-lite"/>
    </source>
</evidence>
<dbReference type="Proteomes" id="UP001491310">
    <property type="component" value="Unassembled WGS sequence"/>
</dbReference>
<reference evidence="3 4" key="1">
    <citation type="journal article" date="2024" name="Nat. Commun.">
        <title>Phylogenomics reveals the evolutionary origins of lichenization in chlorophyte algae.</title>
        <authorList>
            <person name="Puginier C."/>
            <person name="Libourel C."/>
            <person name="Otte J."/>
            <person name="Skaloud P."/>
            <person name="Haon M."/>
            <person name="Grisel S."/>
            <person name="Petersen M."/>
            <person name="Berrin J.G."/>
            <person name="Delaux P.M."/>
            <person name="Dal Grande F."/>
            <person name="Keller J."/>
        </authorList>
    </citation>
    <scope>NUCLEOTIDE SEQUENCE [LARGE SCALE GENOMIC DNA]</scope>
    <source>
        <strain evidence="3 4">SAG 216-7</strain>
    </source>
</reference>
<name>A0ABR2YL17_9CHLO</name>
<accession>A0ABR2YL17</accession>